<dbReference type="InterPro" id="IPR012674">
    <property type="entry name" value="Calycin"/>
</dbReference>
<keyword evidence="1" id="KW-0732">Signal</keyword>
<dbReference type="AlphaFoldDB" id="A0A224YDE0"/>
<proteinExistence type="predicted"/>
<feature type="chain" id="PRO_5012714031" description="Lipocalin" evidence="1">
    <location>
        <begin position="22"/>
        <end position="243"/>
    </location>
</feature>
<reference evidence="2" key="1">
    <citation type="journal article" date="2017" name="Parasit. Vectors">
        <title>Sialotranscriptomics of Rhipicephalus zambeziensis reveals intricate expression profiles of secretory proteins and suggests tight temporal transcriptional regulation during blood-feeding.</title>
        <authorList>
            <person name="de Castro M.H."/>
            <person name="de Klerk D."/>
            <person name="Pienaar R."/>
            <person name="Rees D.J.G."/>
            <person name="Mans B.J."/>
        </authorList>
    </citation>
    <scope>NUCLEOTIDE SEQUENCE</scope>
    <source>
        <tissue evidence="2">Salivary glands</tissue>
    </source>
</reference>
<evidence type="ECO:0008006" key="3">
    <source>
        <dbReference type="Google" id="ProtNLM"/>
    </source>
</evidence>
<feature type="signal peptide" evidence="1">
    <location>
        <begin position="1"/>
        <end position="21"/>
    </location>
</feature>
<evidence type="ECO:0000256" key="1">
    <source>
        <dbReference type="SAM" id="SignalP"/>
    </source>
</evidence>
<evidence type="ECO:0000313" key="2">
    <source>
        <dbReference type="EMBL" id="MAA13729.1"/>
    </source>
</evidence>
<sequence length="243" mass="27962">MLGILTCLLADVVVRAAAATAEPPMYADSYEAYRYEDASKVLQYTDDIYLYRASYGWGPGNTRCMKSTFLKKEGKMVHRTLEYYGIPVQSTQFQYNVMNLWMKVIKPEKSQPYIYASQEKNKVQKKTPEKLKDKQTDMVPTVVAPRAEDDEETTVSQKDYVEYVLYADDKCVLIGHYNQTGRVACYLWVTSAAVNNPLSHCNFIITALCVNPIYNAYKYEEKTCKDFDVIFKRQHSPRIQAPV</sequence>
<name>A0A224YDE0_9ACAR</name>
<protein>
    <recommendedName>
        <fullName evidence="3">Lipocalin</fullName>
    </recommendedName>
</protein>
<dbReference type="EMBL" id="GFPF01002583">
    <property type="protein sequence ID" value="MAA13729.1"/>
    <property type="molecule type" value="Transcribed_RNA"/>
</dbReference>
<accession>A0A224YDE0</accession>
<dbReference type="Gene3D" id="2.40.128.20">
    <property type="match status" value="1"/>
</dbReference>
<organism evidence="2">
    <name type="scientific">Rhipicephalus zambeziensis</name>
    <dbReference type="NCBI Taxonomy" id="60191"/>
    <lineage>
        <taxon>Eukaryota</taxon>
        <taxon>Metazoa</taxon>
        <taxon>Ecdysozoa</taxon>
        <taxon>Arthropoda</taxon>
        <taxon>Chelicerata</taxon>
        <taxon>Arachnida</taxon>
        <taxon>Acari</taxon>
        <taxon>Parasitiformes</taxon>
        <taxon>Ixodida</taxon>
        <taxon>Ixodoidea</taxon>
        <taxon>Ixodidae</taxon>
        <taxon>Rhipicephalinae</taxon>
        <taxon>Rhipicephalus</taxon>
        <taxon>Rhipicephalus</taxon>
    </lineage>
</organism>